<evidence type="ECO:0000313" key="2">
    <source>
        <dbReference type="Proteomes" id="UP000016843"/>
    </source>
</evidence>
<accession>U5C0W5</accession>
<proteinExistence type="predicted"/>
<dbReference type="RefSeq" id="WP_019595972.1">
    <property type="nucleotide sequence ID" value="NZ_AWXR01000013.1"/>
</dbReference>
<keyword evidence="2" id="KW-1185">Reference proteome</keyword>
<gene>
    <name evidence="1" type="ORF">P872_03380</name>
</gene>
<comment type="caution">
    <text evidence="1">The sequence shown here is derived from an EMBL/GenBank/DDBJ whole genome shotgun (WGS) entry which is preliminary data.</text>
</comment>
<dbReference type="EMBL" id="AWXR01000013">
    <property type="protein sequence ID" value="ERM83434.1"/>
    <property type="molecule type" value="Genomic_DNA"/>
</dbReference>
<reference evidence="1 2" key="1">
    <citation type="journal article" date="2013" name="Genome Announc.">
        <title>Draft Genome Sequence of the Psychrophilic and Alkaliphilic Rhodonellum psychrophilum Strain GCM71T.</title>
        <authorList>
            <person name="Hauptmann A.L."/>
            <person name="Glaring M.A."/>
            <person name="Hallin P.F."/>
            <person name="Prieme A."/>
            <person name="Stougaard P."/>
        </authorList>
    </citation>
    <scope>NUCLEOTIDE SEQUENCE [LARGE SCALE GENOMIC DNA]</scope>
    <source>
        <strain evidence="1 2">GCM71</strain>
    </source>
</reference>
<organism evidence="1 2">
    <name type="scientific">Rhodonellum psychrophilum GCM71 = DSM 17998</name>
    <dbReference type="NCBI Taxonomy" id="1123057"/>
    <lineage>
        <taxon>Bacteria</taxon>
        <taxon>Pseudomonadati</taxon>
        <taxon>Bacteroidota</taxon>
        <taxon>Cytophagia</taxon>
        <taxon>Cytophagales</taxon>
        <taxon>Cytophagaceae</taxon>
        <taxon>Rhodonellum</taxon>
    </lineage>
</organism>
<dbReference type="AlphaFoldDB" id="U5C0W5"/>
<dbReference type="Proteomes" id="UP000016843">
    <property type="component" value="Unassembled WGS sequence"/>
</dbReference>
<protein>
    <submittedName>
        <fullName evidence="1">Uncharacterized protein</fullName>
    </submittedName>
</protein>
<sequence length="151" mass="16956">MIYCLYNLIAEIQIGDFTSGQQAINKQLNTTKMKASILTQKNACALLGLIMAFTIVFKANATDGRPQQQVISDLMHQKENLDSIQEVSLAPIEVDFSEMAKMPTITVINKYGEVIAAFYGEKSEIQEKFMDAFKKCHLITAYGKQEFYLIG</sequence>
<evidence type="ECO:0000313" key="1">
    <source>
        <dbReference type="EMBL" id="ERM83434.1"/>
    </source>
</evidence>
<dbReference type="eggNOG" id="ENOG503323Y">
    <property type="taxonomic scope" value="Bacteria"/>
</dbReference>
<name>U5C0W5_9BACT</name>